<dbReference type="Ensembl" id="ENSUAMT00000038026.1">
    <property type="protein sequence ID" value="ENSUAMP00000034144.1"/>
    <property type="gene ID" value="ENSUAMG00000026005.1"/>
</dbReference>
<reference evidence="8" key="3">
    <citation type="submission" date="2025-09" db="UniProtKB">
        <authorList>
            <consortium name="Ensembl"/>
        </authorList>
    </citation>
    <scope>IDENTIFICATION</scope>
</reference>
<dbReference type="Gene3D" id="1.10.533.10">
    <property type="entry name" value="Death Domain, Fas"/>
    <property type="match status" value="1"/>
</dbReference>
<accession>A0A452SN83</accession>
<comment type="similarity">
    <text evidence="1">Belongs to the NLRP family.</text>
</comment>
<dbReference type="SMART" id="SM00368">
    <property type="entry name" value="LRR_RI"/>
    <property type="match status" value="9"/>
</dbReference>
<proteinExistence type="inferred from homology"/>
<sequence length="1003" mass="114890">WNFNVFTCAYNRGDDLLSYLMGLDRSQLEEFKLCLQAPELLLENFQKIPWANLKASDPINLLSLLSEYFSERQIWEVTLSIFENMNLTPLCVEVRARLNEMAQSWEPQDPNQEAAEMPEEEGELTIPKARIHSDHCCVLFCLTSVLVHRRRYRERMKAKILMMWDNMPWPEGHIYLRNVTEKEHEELKSLLYPNRTGAQPQTIVLEGIAGVGKTTLAMKAMLHWAEGFLFQQRFSYVFFISCHKVKDMKDTTFAGLLSWDWPDSQPPIEELMSHPERLLFVIDGFEELDMPSDLDDSPPCTDWCQQLPVNRILFYLLRKELVPMATLLITTKEYRTKDLKKLLLHPWFVQILGFTEGDREEYFIRYFADQNKAKNILRWVRKNEKLFNLCSAPIVCWTVCSCLKEQMARNPCFQLSTQTATSLYVYFFSSSFAKAEVTLSDQSWPEQWRALCSLAADGMWFWNFTFAKEDLTRKCLEASLIDSLLSSNILRKVSDCEECVTFTHQSFQVFLGAMFYALGGTKGSVGSPAKHEEMKVLLNDALADRNFYWNQMALFFFGLLKRNLAGELETTLRCKVSRRMTDELLEWAEELERYDIVSNRFEVLHFFACLYETQEENFVRQILSHLLEADLEISGNLQLQVSSFCLKHCRRLSKLRLSITVPIPHTELSLNVESPETSMHSKIHQWQDICSVFCNGNVSELDLSNSKLNAASMKKLCYELRNPRCKLRKLTCKSITPVRILKELVLVLHGNKRLTHLDLSSNNLGVPVSTMIFKTLRHSACNLHLEKCNLSAAVSQDLALYFTSTQRTARLCLGFNPLQDEGARLLCASLTHPECALERLVLWFCQLGAPSGRYLSDALLENKSLTHLNLRRNNLGDEGVKFLCKALGRPDCSLQNLDLSGCSLSPEGCQELANALRHNRTMKILDIGNNDVQDDGVKHLCEILEDPSCALNTLGLEKCNLTPACCQHLSSVLGSSKSLVNLNLLQNDLEPSGVSILWKSCTK</sequence>
<dbReference type="Pfam" id="PF17779">
    <property type="entry name" value="WHD_NOD2"/>
    <property type="match status" value="1"/>
</dbReference>
<evidence type="ECO:0000256" key="1">
    <source>
        <dbReference type="ARBA" id="ARBA00008665"/>
    </source>
</evidence>
<dbReference type="SUPFAM" id="SSF52047">
    <property type="entry name" value="RNI-like"/>
    <property type="match status" value="1"/>
</dbReference>
<dbReference type="PANTHER" id="PTHR45690">
    <property type="entry name" value="NACHT, LRR AND PYD DOMAINS-CONTAINING PROTEIN 12"/>
    <property type="match status" value="1"/>
</dbReference>
<dbReference type="GO" id="GO:0005524">
    <property type="term" value="F:ATP binding"/>
    <property type="evidence" value="ECO:0007669"/>
    <property type="project" value="UniProtKB-KW"/>
</dbReference>
<dbReference type="InterPro" id="IPR041267">
    <property type="entry name" value="NLRP_HD2"/>
</dbReference>
<reference evidence="9" key="1">
    <citation type="submission" date="2016-06" db="EMBL/GenBank/DDBJ databases">
        <title>De novo assembly and RNA-Seq shows season-dependent expression and editing in black bear kidneys.</title>
        <authorList>
            <person name="Korstanje R."/>
            <person name="Srivastava A."/>
            <person name="Sarsani V.K."/>
            <person name="Sheehan S.M."/>
            <person name="Seger R.L."/>
            <person name="Barter M.E."/>
            <person name="Lindqvist C."/>
            <person name="Brody L.C."/>
            <person name="Mullikin J.C."/>
        </authorList>
    </citation>
    <scope>NUCLEOTIDE SEQUENCE [LARGE SCALE GENOMIC DNA]</scope>
</reference>
<evidence type="ECO:0000256" key="5">
    <source>
        <dbReference type="ARBA" id="ARBA00022840"/>
    </source>
</evidence>
<dbReference type="Pfam" id="PF17776">
    <property type="entry name" value="NLRC4_HD2"/>
    <property type="match status" value="1"/>
</dbReference>
<dbReference type="InterPro" id="IPR027417">
    <property type="entry name" value="P-loop_NTPase"/>
</dbReference>
<dbReference type="PROSITE" id="PS50824">
    <property type="entry name" value="DAPIN"/>
    <property type="match status" value="1"/>
</dbReference>
<dbReference type="InterPro" id="IPR032675">
    <property type="entry name" value="LRR_dom_sf"/>
</dbReference>
<dbReference type="PROSITE" id="PS50837">
    <property type="entry name" value="NACHT"/>
    <property type="match status" value="1"/>
</dbReference>
<dbReference type="InterPro" id="IPR001611">
    <property type="entry name" value="Leu-rich_rpt"/>
</dbReference>
<evidence type="ECO:0000256" key="2">
    <source>
        <dbReference type="ARBA" id="ARBA00022614"/>
    </source>
</evidence>
<evidence type="ECO:0000313" key="9">
    <source>
        <dbReference type="Proteomes" id="UP000291022"/>
    </source>
</evidence>
<dbReference type="Pfam" id="PF13516">
    <property type="entry name" value="LRR_6"/>
    <property type="match status" value="4"/>
</dbReference>
<gene>
    <name evidence="8" type="primary">NLRP13</name>
</gene>
<dbReference type="PANTHER" id="PTHR45690:SF16">
    <property type="entry name" value="NACHT, LRR AND PYD DOMAINS-CONTAINING PROTEIN 13"/>
    <property type="match status" value="1"/>
</dbReference>
<organism evidence="8 9">
    <name type="scientific">Ursus americanus</name>
    <name type="common">American black bear</name>
    <name type="synonym">Euarctos americanus</name>
    <dbReference type="NCBI Taxonomy" id="9643"/>
    <lineage>
        <taxon>Eukaryota</taxon>
        <taxon>Metazoa</taxon>
        <taxon>Chordata</taxon>
        <taxon>Craniata</taxon>
        <taxon>Vertebrata</taxon>
        <taxon>Euteleostomi</taxon>
        <taxon>Mammalia</taxon>
        <taxon>Eutheria</taxon>
        <taxon>Laurasiatheria</taxon>
        <taxon>Carnivora</taxon>
        <taxon>Caniformia</taxon>
        <taxon>Ursidae</taxon>
        <taxon>Ursus</taxon>
    </lineage>
</organism>
<dbReference type="AlphaFoldDB" id="A0A452SN83"/>
<keyword evidence="4" id="KW-0547">Nucleotide-binding</keyword>
<keyword evidence="9" id="KW-1185">Reference proteome</keyword>
<name>A0A452SN83_URSAM</name>
<dbReference type="SMART" id="SM01289">
    <property type="entry name" value="PYRIN"/>
    <property type="match status" value="1"/>
</dbReference>
<dbReference type="GO" id="GO:0050727">
    <property type="term" value="P:regulation of inflammatory response"/>
    <property type="evidence" value="ECO:0007669"/>
    <property type="project" value="TreeGrafter"/>
</dbReference>
<evidence type="ECO:0000313" key="8">
    <source>
        <dbReference type="Ensembl" id="ENSUAMP00000034144.1"/>
    </source>
</evidence>
<evidence type="ECO:0000259" key="6">
    <source>
        <dbReference type="PROSITE" id="PS50824"/>
    </source>
</evidence>
<protein>
    <submittedName>
        <fullName evidence="8">NLR family pyrin domain containing 13</fullName>
    </submittedName>
</protein>
<dbReference type="InterPro" id="IPR004020">
    <property type="entry name" value="DAPIN"/>
</dbReference>
<feature type="domain" description="Pyrin" evidence="6">
    <location>
        <begin position="5"/>
        <end position="104"/>
    </location>
</feature>
<evidence type="ECO:0000259" key="7">
    <source>
        <dbReference type="PROSITE" id="PS50837"/>
    </source>
</evidence>
<keyword evidence="3" id="KW-0677">Repeat</keyword>
<dbReference type="SUPFAM" id="SSF47986">
    <property type="entry name" value="DEATH domain"/>
    <property type="match status" value="1"/>
</dbReference>
<dbReference type="Pfam" id="PF05729">
    <property type="entry name" value="NACHT"/>
    <property type="match status" value="1"/>
</dbReference>
<dbReference type="InterPro" id="IPR011029">
    <property type="entry name" value="DEATH-like_dom_sf"/>
</dbReference>
<dbReference type="GO" id="GO:0005737">
    <property type="term" value="C:cytoplasm"/>
    <property type="evidence" value="ECO:0007669"/>
    <property type="project" value="TreeGrafter"/>
</dbReference>
<keyword evidence="5" id="KW-0067">ATP-binding</keyword>
<dbReference type="GeneTree" id="ENSGT00940000163591"/>
<feature type="domain" description="NACHT" evidence="7">
    <location>
        <begin position="201"/>
        <end position="405"/>
    </location>
</feature>
<evidence type="ECO:0000256" key="4">
    <source>
        <dbReference type="ARBA" id="ARBA00022741"/>
    </source>
</evidence>
<dbReference type="CDD" id="cd08320">
    <property type="entry name" value="Pyrin_NALPs"/>
    <property type="match status" value="1"/>
</dbReference>
<dbReference type="SUPFAM" id="SSF52540">
    <property type="entry name" value="P-loop containing nucleoside triphosphate hydrolases"/>
    <property type="match status" value="1"/>
</dbReference>
<evidence type="ECO:0000256" key="3">
    <source>
        <dbReference type="ARBA" id="ARBA00022737"/>
    </source>
</evidence>
<keyword evidence="2" id="KW-0433">Leucine-rich repeat</keyword>
<dbReference type="Pfam" id="PF02758">
    <property type="entry name" value="PYRIN"/>
    <property type="match status" value="1"/>
</dbReference>
<dbReference type="Gene3D" id="3.80.10.10">
    <property type="entry name" value="Ribonuclease Inhibitor"/>
    <property type="match status" value="1"/>
</dbReference>
<reference evidence="8" key="2">
    <citation type="submission" date="2025-08" db="UniProtKB">
        <authorList>
            <consortium name="Ensembl"/>
        </authorList>
    </citation>
    <scope>IDENTIFICATION</scope>
</reference>
<dbReference type="Proteomes" id="UP000291022">
    <property type="component" value="Unassembled WGS sequence"/>
</dbReference>
<dbReference type="Gene3D" id="3.40.50.300">
    <property type="entry name" value="P-loop containing nucleotide triphosphate hydrolases"/>
    <property type="match status" value="1"/>
</dbReference>
<dbReference type="InterPro" id="IPR041075">
    <property type="entry name" value="NOD1/2_WH"/>
</dbReference>
<dbReference type="InterPro" id="IPR007111">
    <property type="entry name" value="NACHT_NTPase"/>
</dbReference>
<dbReference type="InterPro" id="IPR050637">
    <property type="entry name" value="NLRP_innate_immun_reg"/>
</dbReference>